<dbReference type="AlphaFoldDB" id="A0AAD3Y2M8"/>
<feature type="compositionally biased region" description="Basic and acidic residues" evidence="1">
    <location>
        <begin position="101"/>
        <end position="118"/>
    </location>
</feature>
<dbReference type="Proteomes" id="UP001279734">
    <property type="component" value="Unassembled WGS sequence"/>
</dbReference>
<feature type="region of interest" description="Disordered" evidence="1">
    <location>
        <begin position="1"/>
        <end position="137"/>
    </location>
</feature>
<keyword evidence="3" id="KW-1185">Reference proteome</keyword>
<dbReference type="EMBL" id="BSYO01000029">
    <property type="protein sequence ID" value="GMH25124.1"/>
    <property type="molecule type" value="Genomic_DNA"/>
</dbReference>
<evidence type="ECO:0000313" key="3">
    <source>
        <dbReference type="Proteomes" id="UP001279734"/>
    </source>
</evidence>
<gene>
    <name evidence="2" type="ORF">Nepgr_026967</name>
</gene>
<evidence type="ECO:0000313" key="2">
    <source>
        <dbReference type="EMBL" id="GMH25124.1"/>
    </source>
</evidence>
<proteinExistence type="predicted"/>
<sequence length="137" mass="14497">MGNCANKPATKEGEMEAPPPEISTEGKIEAEEAAKEVVDRETALDDEHKENPAIGEDAETESKPRSLSHLLLQEDEGVKAPAEATNEAAVETLPESSPSEEAAKESAPEDIGTKKGEAKSASAAEEERTEEKSSATH</sequence>
<accession>A0AAD3Y2M8</accession>
<feature type="compositionally biased region" description="Basic and acidic residues" evidence="1">
    <location>
        <begin position="125"/>
        <end position="137"/>
    </location>
</feature>
<name>A0AAD3Y2M8_NEPGR</name>
<comment type="caution">
    <text evidence="2">The sequence shown here is derived from an EMBL/GenBank/DDBJ whole genome shotgun (WGS) entry which is preliminary data.</text>
</comment>
<protein>
    <submittedName>
        <fullName evidence="2">Uncharacterized protein</fullName>
    </submittedName>
</protein>
<organism evidence="2 3">
    <name type="scientific">Nepenthes gracilis</name>
    <name type="common">Slender pitcher plant</name>
    <dbReference type="NCBI Taxonomy" id="150966"/>
    <lineage>
        <taxon>Eukaryota</taxon>
        <taxon>Viridiplantae</taxon>
        <taxon>Streptophyta</taxon>
        <taxon>Embryophyta</taxon>
        <taxon>Tracheophyta</taxon>
        <taxon>Spermatophyta</taxon>
        <taxon>Magnoliopsida</taxon>
        <taxon>eudicotyledons</taxon>
        <taxon>Gunneridae</taxon>
        <taxon>Pentapetalae</taxon>
        <taxon>Caryophyllales</taxon>
        <taxon>Nepenthaceae</taxon>
        <taxon>Nepenthes</taxon>
    </lineage>
</organism>
<reference evidence="2" key="1">
    <citation type="submission" date="2023-05" db="EMBL/GenBank/DDBJ databases">
        <title>Nepenthes gracilis genome sequencing.</title>
        <authorList>
            <person name="Fukushima K."/>
        </authorList>
    </citation>
    <scope>NUCLEOTIDE SEQUENCE</scope>
    <source>
        <strain evidence="2">SING2019-196</strain>
    </source>
</reference>
<feature type="compositionally biased region" description="Basic and acidic residues" evidence="1">
    <location>
        <begin position="24"/>
        <end position="51"/>
    </location>
</feature>
<evidence type="ECO:0000256" key="1">
    <source>
        <dbReference type="SAM" id="MobiDB-lite"/>
    </source>
</evidence>